<dbReference type="SUPFAM" id="SSF52540">
    <property type="entry name" value="P-loop containing nucleoside triphosphate hydrolases"/>
    <property type="match status" value="1"/>
</dbReference>
<evidence type="ECO:0000313" key="4">
    <source>
        <dbReference type="Proteomes" id="UP000179243"/>
    </source>
</evidence>
<accession>A0A1F7F4R3</accession>
<dbReference type="InterPro" id="IPR004482">
    <property type="entry name" value="Mg_chelat-rel"/>
</dbReference>
<protein>
    <recommendedName>
        <fullName evidence="5">Magnesium chelatase</fullName>
    </recommendedName>
</protein>
<dbReference type="GO" id="GO:0005524">
    <property type="term" value="F:ATP binding"/>
    <property type="evidence" value="ECO:0007669"/>
    <property type="project" value="InterPro"/>
</dbReference>
<evidence type="ECO:0000259" key="2">
    <source>
        <dbReference type="Pfam" id="PF13335"/>
    </source>
</evidence>
<dbReference type="Gene3D" id="3.30.230.10">
    <property type="match status" value="1"/>
</dbReference>
<sequence length="513" mass="56032">MFSKLKSSAVLGVDAYTVEIEIDSGHGLPSYALVGLPDAAVKESRERIFSAIKNSGFTIPSNRTTINLAPADIKKEGSGFDLPLALGILSASNQIEPFDLSEYIILGELSLDGRVRPVRGVLPMAITARKKGVKGFIVPADNASEAAVAKGLKVIPVRYLQDTVEFIVGQKTIEPFEIDIEGLFKKAMRYPVDFSDVKGQEHVKRALEVAASGGHNILMQGPPGSGKTMLARRIPTILPDLTLDEALETTKIHSVSGLLKCGTGIVANRPFRSPHHTISEAALVGGGTFHLRPGEVSLAHNGVLFLDELPEFKKTVLEVLRQPLEDGYVSISRVANSLTFPSHFMLVVALNPCPCGHFGDDNSPCLCTEKIVLNYRSRVSGPLLDRIDLHVDVPALKHDELTGIPQGESSAQIRARVNKAREVQLKRFEDLQNVFCNAHMESKQIREYCKINADGESILKMAVQRLGLSARAYDRILKVARTIADMEGQEHIGSSQLCEAIQYRSLDRSLAMR</sequence>
<gene>
    <name evidence="3" type="ORF">A2519_08990</name>
</gene>
<dbReference type="AlphaFoldDB" id="A0A1F7F4R3"/>
<dbReference type="Pfam" id="PF01078">
    <property type="entry name" value="Mg_chelatase"/>
    <property type="match status" value="1"/>
</dbReference>
<organism evidence="3 4">
    <name type="scientific">Candidatus Raymondbacteria bacterium RIFOXYD12_FULL_49_13</name>
    <dbReference type="NCBI Taxonomy" id="1817890"/>
    <lineage>
        <taxon>Bacteria</taxon>
        <taxon>Raymondiibacteriota</taxon>
    </lineage>
</organism>
<dbReference type="SUPFAM" id="SSF54211">
    <property type="entry name" value="Ribosomal protein S5 domain 2-like"/>
    <property type="match status" value="1"/>
</dbReference>
<dbReference type="Proteomes" id="UP000179243">
    <property type="component" value="Unassembled WGS sequence"/>
</dbReference>
<evidence type="ECO:0008006" key="5">
    <source>
        <dbReference type="Google" id="ProtNLM"/>
    </source>
</evidence>
<dbReference type="PANTHER" id="PTHR32039:SF7">
    <property type="entry name" value="COMPETENCE PROTEIN COMM"/>
    <property type="match status" value="1"/>
</dbReference>
<dbReference type="Gene3D" id="3.40.50.300">
    <property type="entry name" value="P-loop containing nucleotide triphosphate hydrolases"/>
    <property type="match status" value="1"/>
</dbReference>
<dbReference type="PANTHER" id="PTHR32039">
    <property type="entry name" value="MAGNESIUM-CHELATASE SUBUNIT CHLI"/>
    <property type="match status" value="1"/>
</dbReference>
<dbReference type="InterPro" id="IPR045006">
    <property type="entry name" value="CHLI-like"/>
</dbReference>
<dbReference type="InterPro" id="IPR000523">
    <property type="entry name" value="Mg_chelatse_chII-like_cat_dom"/>
</dbReference>
<feature type="domain" description="Mg chelatase-related protein C-terminal" evidence="2">
    <location>
        <begin position="407"/>
        <end position="504"/>
    </location>
</feature>
<name>A0A1F7F4R3_UNCRA</name>
<dbReference type="Pfam" id="PF13335">
    <property type="entry name" value="Mg_chelatase_C"/>
    <property type="match status" value="1"/>
</dbReference>
<reference evidence="3 4" key="1">
    <citation type="journal article" date="2016" name="Nat. Commun.">
        <title>Thousands of microbial genomes shed light on interconnected biogeochemical processes in an aquifer system.</title>
        <authorList>
            <person name="Anantharaman K."/>
            <person name="Brown C.T."/>
            <person name="Hug L.A."/>
            <person name="Sharon I."/>
            <person name="Castelle C.J."/>
            <person name="Probst A.J."/>
            <person name="Thomas B.C."/>
            <person name="Singh A."/>
            <person name="Wilkins M.J."/>
            <person name="Karaoz U."/>
            <person name="Brodie E.L."/>
            <person name="Williams K.H."/>
            <person name="Hubbard S.S."/>
            <person name="Banfield J.F."/>
        </authorList>
    </citation>
    <scope>NUCLEOTIDE SEQUENCE [LARGE SCALE GENOMIC DNA]</scope>
</reference>
<dbReference type="InterPro" id="IPR027417">
    <property type="entry name" value="P-loop_NTPase"/>
</dbReference>
<dbReference type="NCBIfam" id="TIGR00368">
    <property type="entry name" value="YifB family Mg chelatase-like AAA ATPase"/>
    <property type="match status" value="1"/>
</dbReference>
<dbReference type="InterPro" id="IPR014721">
    <property type="entry name" value="Ribsml_uS5_D2-typ_fold_subgr"/>
</dbReference>
<dbReference type="InterPro" id="IPR025158">
    <property type="entry name" value="Mg_chelat-rel_C"/>
</dbReference>
<evidence type="ECO:0000313" key="3">
    <source>
        <dbReference type="EMBL" id="OGK01655.1"/>
    </source>
</evidence>
<feature type="domain" description="Magnesium chelatase ChlI-like catalytic" evidence="1">
    <location>
        <begin position="193"/>
        <end position="400"/>
    </location>
</feature>
<dbReference type="InterPro" id="IPR020568">
    <property type="entry name" value="Ribosomal_Su5_D2-typ_SF"/>
</dbReference>
<comment type="caution">
    <text evidence="3">The sequence shown here is derived from an EMBL/GenBank/DDBJ whole genome shotgun (WGS) entry which is preliminary data.</text>
</comment>
<proteinExistence type="predicted"/>
<dbReference type="Pfam" id="PF13541">
    <property type="entry name" value="ChlI"/>
    <property type="match status" value="1"/>
</dbReference>
<dbReference type="EMBL" id="MFYX01000121">
    <property type="protein sequence ID" value="OGK01655.1"/>
    <property type="molecule type" value="Genomic_DNA"/>
</dbReference>
<evidence type="ECO:0000259" key="1">
    <source>
        <dbReference type="Pfam" id="PF01078"/>
    </source>
</evidence>